<dbReference type="Proteomes" id="UP000183832">
    <property type="component" value="Unassembled WGS sequence"/>
</dbReference>
<dbReference type="InterPro" id="IPR056861">
    <property type="entry name" value="HMCN1-like_VWA"/>
</dbReference>
<accession>A0A1J1ID65</accession>
<dbReference type="GO" id="GO:0032991">
    <property type="term" value="C:protein-containing complex"/>
    <property type="evidence" value="ECO:0007669"/>
    <property type="project" value="UniProtKB-ARBA"/>
</dbReference>
<reference evidence="8 9" key="1">
    <citation type="submission" date="2015-04" db="EMBL/GenBank/DDBJ databases">
        <authorList>
            <person name="Syromyatnikov M.Y."/>
            <person name="Popov V.N."/>
        </authorList>
    </citation>
    <scope>NUCLEOTIDE SEQUENCE [LARGE SCALE GENOMIC DNA]</scope>
</reference>
<evidence type="ECO:0000313" key="9">
    <source>
        <dbReference type="Proteomes" id="UP000183832"/>
    </source>
</evidence>
<evidence type="ECO:0000259" key="6">
    <source>
        <dbReference type="Pfam" id="PF23560"/>
    </source>
</evidence>
<evidence type="ECO:0000259" key="7">
    <source>
        <dbReference type="Pfam" id="PF25106"/>
    </source>
</evidence>
<dbReference type="PANTHER" id="PTHR14905:SF7">
    <property type="entry name" value="VON WILLEBRAND FACTOR A DOMAIN-CONTAINING PROTEIN 7"/>
    <property type="match status" value="1"/>
</dbReference>
<keyword evidence="3 5" id="KW-0732">Signal</keyword>
<feature type="signal peptide" evidence="5">
    <location>
        <begin position="1"/>
        <end position="17"/>
    </location>
</feature>
<keyword evidence="9" id="KW-1185">Reference proteome</keyword>
<feature type="chain" id="PRO_5012859656" evidence="5">
    <location>
        <begin position="18"/>
        <end position="415"/>
    </location>
</feature>
<dbReference type="InterPro" id="IPR036465">
    <property type="entry name" value="vWFA_dom_sf"/>
</dbReference>
<feature type="domain" description="Hemicentin-1-like von Willebrand factor A" evidence="7">
    <location>
        <begin position="96"/>
        <end position="257"/>
    </location>
</feature>
<dbReference type="PANTHER" id="PTHR14905">
    <property type="entry name" value="NG37"/>
    <property type="match status" value="1"/>
</dbReference>
<evidence type="ECO:0000256" key="5">
    <source>
        <dbReference type="SAM" id="SignalP"/>
    </source>
</evidence>
<dbReference type="GO" id="GO:0005576">
    <property type="term" value="C:extracellular region"/>
    <property type="evidence" value="ECO:0007669"/>
    <property type="project" value="UniProtKB-SubCell"/>
</dbReference>
<dbReference type="STRING" id="568069.A0A1J1ID65"/>
<dbReference type="CDD" id="cd00198">
    <property type="entry name" value="vWFA"/>
    <property type="match status" value="1"/>
</dbReference>
<dbReference type="Pfam" id="PF23560">
    <property type="entry name" value="GBD_Hemicentin"/>
    <property type="match status" value="1"/>
</dbReference>
<evidence type="ECO:0000256" key="3">
    <source>
        <dbReference type="ARBA" id="ARBA00022729"/>
    </source>
</evidence>
<protein>
    <submittedName>
        <fullName evidence="8">CLUMA_CG011576, isoform A</fullName>
    </submittedName>
</protein>
<dbReference type="Pfam" id="PF25106">
    <property type="entry name" value="VWA_4"/>
    <property type="match status" value="1"/>
</dbReference>
<sequence length="415" mass="45874">MNVFQVLLITFIVSVEAKSTSQADNAAQPRSLKSEMYVESSVANDNICNNHEKNVAFDVILFEKKSHNESKIRKKRQAPYDNRIEYKNRPRSDQKSLVIVFDATGSMHDDLEQLRAGAKQIVTELSARDDNPIFNYILVVYRDPTVEPAFQTKNPDDLLAKLKQIQTIGGGDCAEYALTGLKVALQLALPNSLAYVFSDATAKDLAYYEEVLGLIQKKQATVNFLLTGDCDDPAGPGYQVYVKLSRASNGQVYDMNKSNVKDVLLAIRHTVNYNYAALTSVDADSAGTSNTKLNVDKSISELSVSLSGKNPRLTITDPMNETVKSGEELSLMNLKLVKIKDPVDGLWNVETEAESSHSIRLGGISDLKFDFGFSTEVPEKKSETSFQPLASVQNILSIFVIDPSCHNHSLSIKFS</sequence>
<dbReference type="EMBL" id="CVRI01000047">
    <property type="protein sequence ID" value="CRK98213.1"/>
    <property type="molecule type" value="Genomic_DNA"/>
</dbReference>
<organism evidence="8 9">
    <name type="scientific">Clunio marinus</name>
    <dbReference type="NCBI Taxonomy" id="568069"/>
    <lineage>
        <taxon>Eukaryota</taxon>
        <taxon>Metazoa</taxon>
        <taxon>Ecdysozoa</taxon>
        <taxon>Arthropoda</taxon>
        <taxon>Hexapoda</taxon>
        <taxon>Insecta</taxon>
        <taxon>Pterygota</taxon>
        <taxon>Neoptera</taxon>
        <taxon>Endopterygota</taxon>
        <taxon>Diptera</taxon>
        <taxon>Nematocera</taxon>
        <taxon>Chironomoidea</taxon>
        <taxon>Chironomidae</taxon>
        <taxon>Clunio</taxon>
    </lineage>
</organism>
<dbReference type="SUPFAM" id="SSF53300">
    <property type="entry name" value="vWA-like"/>
    <property type="match status" value="1"/>
</dbReference>
<evidence type="ECO:0000256" key="4">
    <source>
        <dbReference type="ARBA" id="ARBA00023180"/>
    </source>
</evidence>
<evidence type="ECO:0000313" key="8">
    <source>
        <dbReference type="EMBL" id="CRK98213.1"/>
    </source>
</evidence>
<dbReference type="InterPro" id="IPR056475">
    <property type="entry name" value="GBD_Hemicentin/VWA7"/>
</dbReference>
<dbReference type="AlphaFoldDB" id="A0A1J1ID65"/>
<evidence type="ECO:0000256" key="1">
    <source>
        <dbReference type="ARBA" id="ARBA00004613"/>
    </source>
</evidence>
<comment type="subcellular location">
    <subcellularLocation>
        <location evidence="1">Secreted</location>
    </subcellularLocation>
</comment>
<feature type="domain" description="Hemicentin/VWA7 galactose-binding" evidence="6">
    <location>
        <begin position="280"/>
        <end position="365"/>
    </location>
</feature>
<dbReference type="Gene3D" id="3.40.50.410">
    <property type="entry name" value="von Willebrand factor, type A domain"/>
    <property type="match status" value="1"/>
</dbReference>
<keyword evidence="4" id="KW-0325">Glycoprotein</keyword>
<dbReference type="OrthoDB" id="5985519at2759"/>
<dbReference type="InterPro" id="IPR052577">
    <property type="entry name" value="VWA7"/>
</dbReference>
<evidence type="ECO:0000256" key="2">
    <source>
        <dbReference type="ARBA" id="ARBA00022525"/>
    </source>
</evidence>
<keyword evidence="2" id="KW-0964">Secreted</keyword>
<name>A0A1J1ID65_9DIPT</name>
<gene>
    <name evidence="8" type="primary">similar to Hemicentin-1</name>
    <name evidence="8" type="ORF">CLUMA_CG011576</name>
</gene>
<proteinExistence type="predicted"/>